<keyword evidence="5 7" id="KW-1133">Transmembrane helix</keyword>
<reference evidence="9" key="1">
    <citation type="submission" date="2020-10" db="EMBL/GenBank/DDBJ databases">
        <title>ChiBAC.</title>
        <authorList>
            <person name="Zenner C."/>
            <person name="Hitch T.C.A."/>
            <person name="Clavel T."/>
        </authorList>
    </citation>
    <scope>NUCLEOTIDE SEQUENCE</scope>
    <source>
        <strain evidence="9">DSM 107454</strain>
    </source>
</reference>
<evidence type="ECO:0000313" key="9">
    <source>
        <dbReference type="EMBL" id="MBE5039710.1"/>
    </source>
</evidence>
<evidence type="ECO:0000313" key="10">
    <source>
        <dbReference type="Proteomes" id="UP000806542"/>
    </source>
</evidence>
<feature type="domain" description="ABC transmembrane type-1" evidence="8">
    <location>
        <begin position="73"/>
        <end position="283"/>
    </location>
</feature>
<dbReference type="PROSITE" id="PS50928">
    <property type="entry name" value="ABC_TM1"/>
    <property type="match status" value="1"/>
</dbReference>
<dbReference type="PANTHER" id="PTHR43744:SF9">
    <property type="entry name" value="POLYGALACTURONAN_RHAMNOGALACTURONAN TRANSPORT SYSTEM PERMEASE PROTEIN YTCP"/>
    <property type="match status" value="1"/>
</dbReference>
<evidence type="ECO:0000256" key="6">
    <source>
        <dbReference type="ARBA" id="ARBA00023136"/>
    </source>
</evidence>
<proteinExistence type="predicted"/>
<feature type="transmembrane region" description="Helical" evidence="7">
    <location>
        <begin position="264"/>
        <end position="283"/>
    </location>
</feature>
<evidence type="ECO:0000256" key="1">
    <source>
        <dbReference type="ARBA" id="ARBA00004651"/>
    </source>
</evidence>
<dbReference type="GO" id="GO:0055085">
    <property type="term" value="P:transmembrane transport"/>
    <property type="evidence" value="ECO:0007669"/>
    <property type="project" value="InterPro"/>
</dbReference>
<evidence type="ECO:0000259" key="8">
    <source>
        <dbReference type="PROSITE" id="PS50928"/>
    </source>
</evidence>
<dbReference type="InterPro" id="IPR035906">
    <property type="entry name" value="MetI-like_sf"/>
</dbReference>
<gene>
    <name evidence="9" type="ORF">INF28_04445</name>
</gene>
<evidence type="ECO:0000256" key="5">
    <source>
        <dbReference type="ARBA" id="ARBA00022989"/>
    </source>
</evidence>
<feature type="transmembrane region" description="Helical" evidence="7">
    <location>
        <begin position="109"/>
        <end position="128"/>
    </location>
</feature>
<dbReference type="CDD" id="cd06261">
    <property type="entry name" value="TM_PBP2"/>
    <property type="match status" value="1"/>
</dbReference>
<dbReference type="GO" id="GO:0005886">
    <property type="term" value="C:plasma membrane"/>
    <property type="evidence" value="ECO:0007669"/>
    <property type="project" value="UniProtKB-SubCell"/>
</dbReference>
<evidence type="ECO:0000256" key="4">
    <source>
        <dbReference type="ARBA" id="ARBA00022692"/>
    </source>
</evidence>
<dbReference type="InterPro" id="IPR000515">
    <property type="entry name" value="MetI-like"/>
</dbReference>
<organism evidence="9 10">
    <name type="scientific">Ructibacterium gallinarum</name>
    <dbReference type="NCBI Taxonomy" id="2779355"/>
    <lineage>
        <taxon>Bacteria</taxon>
        <taxon>Bacillati</taxon>
        <taxon>Bacillota</taxon>
        <taxon>Clostridia</taxon>
        <taxon>Eubacteriales</taxon>
        <taxon>Oscillospiraceae</taxon>
        <taxon>Ructibacterium</taxon>
    </lineage>
</organism>
<name>A0A9D5M332_9FIRM</name>
<dbReference type="AlphaFoldDB" id="A0A9D5M332"/>
<dbReference type="PANTHER" id="PTHR43744">
    <property type="entry name" value="ABC TRANSPORTER PERMEASE PROTEIN MG189-RELATED-RELATED"/>
    <property type="match status" value="1"/>
</dbReference>
<feature type="transmembrane region" description="Helical" evidence="7">
    <location>
        <begin position="72"/>
        <end position="97"/>
    </location>
</feature>
<accession>A0A9D5M332</accession>
<keyword evidence="2" id="KW-0813">Transport</keyword>
<feature type="transmembrane region" description="Helical" evidence="7">
    <location>
        <begin position="140"/>
        <end position="161"/>
    </location>
</feature>
<keyword evidence="4 7" id="KW-0812">Transmembrane</keyword>
<comment type="caution">
    <text evidence="9">The sequence shown here is derived from an EMBL/GenBank/DDBJ whole genome shotgun (WGS) entry which is preliminary data.</text>
</comment>
<dbReference type="Proteomes" id="UP000806542">
    <property type="component" value="Unassembled WGS sequence"/>
</dbReference>
<feature type="transmembrane region" description="Helical" evidence="7">
    <location>
        <begin position="12"/>
        <end position="36"/>
    </location>
</feature>
<comment type="subcellular location">
    <subcellularLocation>
        <location evidence="1">Cell membrane</location>
        <topology evidence="1">Multi-pass membrane protein</topology>
    </subcellularLocation>
</comment>
<dbReference type="Gene3D" id="1.10.3720.10">
    <property type="entry name" value="MetI-like"/>
    <property type="match status" value="1"/>
</dbReference>
<dbReference type="SUPFAM" id="SSF161098">
    <property type="entry name" value="MetI-like"/>
    <property type="match status" value="1"/>
</dbReference>
<dbReference type="EMBL" id="JADCKB010000007">
    <property type="protein sequence ID" value="MBE5039710.1"/>
    <property type="molecule type" value="Genomic_DNA"/>
</dbReference>
<feature type="transmembrane region" description="Helical" evidence="7">
    <location>
        <begin position="182"/>
        <end position="204"/>
    </location>
</feature>
<evidence type="ECO:0000256" key="2">
    <source>
        <dbReference type="ARBA" id="ARBA00022448"/>
    </source>
</evidence>
<dbReference type="RefSeq" id="WP_226392275.1">
    <property type="nucleotide sequence ID" value="NZ_JADCKB010000007.1"/>
</dbReference>
<sequence length="298" mass="33788">MLAKKRWCSNWWIHILFILMCAAILFPFLLILAVSFSNEKDVALYGYQLIPKKIDFSAYQYLFKNPDTILRAYGVTILVTVMGTVLSVVLMSMVAYPLSKRNMVFKQGITFYIFFTMLFSGGLVPTYILNTQYLHLNNTIWIYILPSLINVWHVFLLRTFFKSIPDSIGESALLDGAGEYRIFFTMILPLSKPALATVALLGALTRWNDWFTAMLYISDDKLITLQYLLQRILLNIQLLQGMSSSGNMVPGSILSMADLPSETVRMAMAIIAIGPMLLVFPFFQKYFVKGLTIGSVKG</sequence>
<evidence type="ECO:0000256" key="3">
    <source>
        <dbReference type="ARBA" id="ARBA00022475"/>
    </source>
</evidence>
<keyword evidence="6 7" id="KW-0472">Membrane</keyword>
<evidence type="ECO:0000256" key="7">
    <source>
        <dbReference type="SAM" id="Phobius"/>
    </source>
</evidence>
<protein>
    <submittedName>
        <fullName evidence="9">Carbohydrate ABC transporter permease</fullName>
    </submittedName>
</protein>
<keyword evidence="10" id="KW-1185">Reference proteome</keyword>
<keyword evidence="3" id="KW-1003">Cell membrane</keyword>